<dbReference type="OrthoDB" id="1039810at2759"/>
<dbReference type="EMBL" id="JAEFBJ010000013">
    <property type="protein sequence ID" value="KAG7539196.1"/>
    <property type="molecule type" value="Genomic_DNA"/>
</dbReference>
<proteinExistence type="predicted"/>
<comment type="caution">
    <text evidence="1">The sequence shown here is derived from an EMBL/GenBank/DDBJ whole genome shotgun (WGS) entry which is preliminary data.</text>
</comment>
<organism evidence="1 2">
    <name type="scientific">Arabidopsis suecica</name>
    <name type="common">Swedish thale-cress</name>
    <name type="synonym">Cardaminopsis suecica</name>
    <dbReference type="NCBI Taxonomy" id="45249"/>
    <lineage>
        <taxon>Eukaryota</taxon>
        <taxon>Viridiplantae</taxon>
        <taxon>Streptophyta</taxon>
        <taxon>Embryophyta</taxon>
        <taxon>Tracheophyta</taxon>
        <taxon>Spermatophyta</taxon>
        <taxon>Magnoliopsida</taxon>
        <taxon>eudicotyledons</taxon>
        <taxon>Gunneridae</taxon>
        <taxon>Pentapetalae</taxon>
        <taxon>rosids</taxon>
        <taxon>malvids</taxon>
        <taxon>Brassicales</taxon>
        <taxon>Brassicaceae</taxon>
        <taxon>Camelineae</taxon>
        <taxon>Arabidopsis</taxon>
    </lineage>
</organism>
<evidence type="ECO:0000313" key="1">
    <source>
        <dbReference type="EMBL" id="KAG7539196.1"/>
    </source>
</evidence>
<dbReference type="AlphaFoldDB" id="A0A8T1XW84"/>
<dbReference type="PANTHER" id="PTHR31260:SF35">
    <property type="entry name" value="MALECTIN-LIKE DOMAIN-CONTAINING PROTEIN"/>
    <property type="match status" value="1"/>
</dbReference>
<dbReference type="NCBIfam" id="TIGR01572">
    <property type="entry name" value="A_thl_para_3677"/>
    <property type="match status" value="1"/>
</dbReference>
<dbReference type="Proteomes" id="UP000694251">
    <property type="component" value="Chromosome 13"/>
</dbReference>
<keyword evidence="2" id="KW-1185">Reference proteome</keyword>
<evidence type="ECO:0000313" key="2">
    <source>
        <dbReference type="Proteomes" id="UP000694251"/>
    </source>
</evidence>
<accession>A0A8T1XW84</accession>
<sequence length="347" mass="39313">MEKKVTTFPSKKMSSRVPFELYDEYLRGQMEYWRQVRESGGFDLEDISVPQGTTGLMPYDCEREDVRYPDPVLVKRYARFGLHRYNICHGTNLQFHHLKKFNVTMICQATYYITLAACDPATTSLVTLHLGVAEGCRDACSLNLTCFIAKLEDTPCEPFQLPDTEELVDDAQLPYWPSDFNDCQRFYQVKESELQDNDWIRLYLELALCTNDRELEDSDLSQLQIVKVAIEGIQGNETLQAAAANVYIMFKGLAMASIGELGEHVVRKVIVRRAFNEPAGCMTLMGGYGLSIGEVAEERDTSRPNFIDLFKAGKFIPYRGPMTGPPLGGILGRKAIEEGLFRDYGQD</sequence>
<dbReference type="PANTHER" id="PTHR31260">
    <property type="entry name" value="CYSTATIN/MONELLIN SUPERFAMILY PROTEIN"/>
    <property type="match status" value="1"/>
</dbReference>
<protein>
    <submittedName>
        <fullName evidence="1">Protein MS5</fullName>
    </submittedName>
</protein>
<gene>
    <name evidence="1" type="ORF">ISN44_As13g028650</name>
</gene>
<dbReference type="Pfam" id="PF04776">
    <property type="entry name" value="protein_MS5"/>
    <property type="match status" value="1"/>
</dbReference>
<dbReference type="InterPro" id="IPR006462">
    <property type="entry name" value="MS5"/>
</dbReference>
<name>A0A8T1XW84_ARASU</name>
<reference evidence="1 2" key="1">
    <citation type="submission" date="2020-12" db="EMBL/GenBank/DDBJ databases">
        <title>Concerted genomic and epigenomic changes stabilize Arabidopsis allopolyploids.</title>
        <authorList>
            <person name="Chen Z."/>
        </authorList>
    </citation>
    <scope>NUCLEOTIDE SEQUENCE [LARGE SCALE GENOMIC DNA]</scope>
    <source>
        <strain evidence="1">As9502</strain>
        <tissue evidence="1">Leaf</tissue>
    </source>
</reference>